<feature type="compositionally biased region" description="Low complexity" evidence="1">
    <location>
        <begin position="374"/>
        <end position="385"/>
    </location>
</feature>
<accession>A0A9P3PJM5</accession>
<feature type="compositionally biased region" description="Polar residues" evidence="1">
    <location>
        <begin position="386"/>
        <end position="403"/>
    </location>
</feature>
<feature type="region of interest" description="Disordered" evidence="1">
    <location>
        <begin position="360"/>
        <end position="410"/>
    </location>
</feature>
<feature type="compositionally biased region" description="Low complexity" evidence="1">
    <location>
        <begin position="187"/>
        <end position="199"/>
    </location>
</feature>
<keyword evidence="3" id="KW-1185">Reference proteome</keyword>
<evidence type="ECO:0000256" key="1">
    <source>
        <dbReference type="SAM" id="MobiDB-lite"/>
    </source>
</evidence>
<evidence type="ECO:0000313" key="2">
    <source>
        <dbReference type="EMBL" id="GLB37145.1"/>
    </source>
</evidence>
<feature type="region of interest" description="Disordered" evidence="1">
    <location>
        <begin position="428"/>
        <end position="469"/>
    </location>
</feature>
<comment type="caution">
    <text evidence="2">The sequence shown here is derived from an EMBL/GenBank/DDBJ whole genome shotgun (WGS) entry which is preliminary data.</text>
</comment>
<name>A0A9P3PJM5_LYOSH</name>
<dbReference type="AlphaFoldDB" id="A0A9P3PJM5"/>
<feature type="compositionally biased region" description="Polar residues" evidence="1">
    <location>
        <begin position="12"/>
        <end position="22"/>
    </location>
</feature>
<proteinExistence type="predicted"/>
<sequence length="576" mass="63480">MAAARVSESRSRFNPRSLLQTRSLRDLQAPPPPPKSSAREKSRRRLLQVHGPYVVPEVCPPVHVIGEPGRLELFQTPYAPSPSPSSSTQLSPLIAATRPSFDTVPSARGSHYTQSKTHEKTRSSPETVEDTGSRPLVTERTTILRDGEPLHGLREPPVDPRKTRRYCTDFGLDRDESKPPRVARPLSSSPVSDNSSLASTPLAVYTESETDSDTISLDHPLALSFPQPPSMDESLHLRRMRSSPVFTSEETDAVKQFLRKRWGGAMVQAAGIRGSPKDDTRWDGAGDFTRNSSLVSKADEGSDFKRPVLNTISVQSSPCSVFRTETPPAVPCTARERVTATLIAFPPSSRRTDTAWKHLTTSQTPRDGGFYPASPSLSHTRSLSSIRNEANLPSRTPITSSGGTPIRLPPELSARLDRLDLSIEKLKAHEPRARRGAAAVPRAYQIPQKPPPPLPLSPPPSLASAGRLKPVHRSHVSVSPAGLRFANIHGRPPHDPFRPLGAPFHHRSTRSHPAIRVTMQQHQEQQPLPKSFIDITPEQEMRRKTSHMRVRKLLARVSMGVFGWGKSSAGKKNTYK</sequence>
<dbReference type="OrthoDB" id="2943593at2759"/>
<protein>
    <submittedName>
        <fullName evidence="2">Uncharacterized protein</fullName>
    </submittedName>
</protein>
<feature type="compositionally biased region" description="Basic and acidic residues" evidence="1">
    <location>
        <begin position="142"/>
        <end position="161"/>
    </location>
</feature>
<dbReference type="EMBL" id="BRPK01000004">
    <property type="protein sequence ID" value="GLB37145.1"/>
    <property type="molecule type" value="Genomic_DNA"/>
</dbReference>
<gene>
    <name evidence="2" type="ORF">LshimejAT787_0401960</name>
</gene>
<feature type="compositionally biased region" description="Pro residues" evidence="1">
    <location>
        <begin position="448"/>
        <end position="461"/>
    </location>
</feature>
<feature type="region of interest" description="Disordered" evidence="1">
    <location>
        <begin position="1"/>
        <end position="45"/>
    </location>
</feature>
<organism evidence="2 3">
    <name type="scientific">Lyophyllum shimeji</name>
    <name type="common">Hon-shimeji</name>
    <name type="synonym">Tricholoma shimeji</name>
    <dbReference type="NCBI Taxonomy" id="47721"/>
    <lineage>
        <taxon>Eukaryota</taxon>
        <taxon>Fungi</taxon>
        <taxon>Dikarya</taxon>
        <taxon>Basidiomycota</taxon>
        <taxon>Agaricomycotina</taxon>
        <taxon>Agaricomycetes</taxon>
        <taxon>Agaricomycetidae</taxon>
        <taxon>Agaricales</taxon>
        <taxon>Tricholomatineae</taxon>
        <taxon>Lyophyllaceae</taxon>
        <taxon>Lyophyllum</taxon>
    </lineage>
</organism>
<feature type="region of interest" description="Disordered" evidence="1">
    <location>
        <begin position="100"/>
        <end position="199"/>
    </location>
</feature>
<dbReference type="Proteomes" id="UP001063166">
    <property type="component" value="Unassembled WGS sequence"/>
</dbReference>
<reference evidence="2" key="1">
    <citation type="submission" date="2022-07" db="EMBL/GenBank/DDBJ databases">
        <title>The genome of Lyophyllum shimeji provides insight into the initial evolution of ectomycorrhizal fungal genome.</title>
        <authorList>
            <person name="Kobayashi Y."/>
            <person name="Shibata T."/>
            <person name="Hirakawa H."/>
            <person name="Shigenobu S."/>
            <person name="Nishiyama T."/>
            <person name="Yamada A."/>
            <person name="Hasebe M."/>
            <person name="Kawaguchi M."/>
        </authorList>
    </citation>
    <scope>NUCLEOTIDE SEQUENCE</scope>
    <source>
        <strain evidence="2">AT787</strain>
    </source>
</reference>
<evidence type="ECO:0000313" key="3">
    <source>
        <dbReference type="Proteomes" id="UP001063166"/>
    </source>
</evidence>